<dbReference type="AlphaFoldDB" id="A0A558BVX4"/>
<accession>A0A558BVX4</accession>
<evidence type="ECO:0000313" key="2">
    <source>
        <dbReference type="Proteomes" id="UP000317624"/>
    </source>
</evidence>
<keyword evidence="2" id="KW-1185">Reference proteome</keyword>
<name>A0A558BVX4_9BACT</name>
<dbReference type="Proteomes" id="UP000317624">
    <property type="component" value="Unassembled WGS sequence"/>
</dbReference>
<dbReference type="RefSeq" id="WP_233635924.1">
    <property type="nucleotide sequence ID" value="NZ_VMRJ01000003.1"/>
</dbReference>
<protein>
    <submittedName>
        <fullName evidence="1">Uncharacterized protein</fullName>
    </submittedName>
</protein>
<comment type="caution">
    <text evidence="1">The sequence shown here is derived from an EMBL/GenBank/DDBJ whole genome shotgun (WGS) entry which is preliminary data.</text>
</comment>
<organism evidence="1 2">
    <name type="scientific">Hymenobacter setariae</name>
    <dbReference type="NCBI Taxonomy" id="2594794"/>
    <lineage>
        <taxon>Bacteria</taxon>
        <taxon>Pseudomonadati</taxon>
        <taxon>Bacteroidota</taxon>
        <taxon>Cytophagia</taxon>
        <taxon>Cytophagales</taxon>
        <taxon>Hymenobacteraceae</taxon>
        <taxon>Hymenobacter</taxon>
    </lineage>
</organism>
<proteinExistence type="predicted"/>
<sequence>MLPTYILAHHTPPPAPLPTLTVNAKGRVYFSKALLHKMSLRTGQAIDLLPPCSDCLHWQLDLRSTATRRIRWYPPAGPRIDGVRFSAGLVDPSMPLTLTLPPTAPAVTGLYLLLPASTR</sequence>
<reference evidence="1 2" key="1">
    <citation type="submission" date="2019-07" db="EMBL/GenBank/DDBJ databases">
        <title>Hymenobacter sp. straun FUR1 Genome sequencing and assembly.</title>
        <authorList>
            <person name="Chhetri G."/>
        </authorList>
    </citation>
    <scope>NUCLEOTIDE SEQUENCE [LARGE SCALE GENOMIC DNA]</scope>
    <source>
        <strain evidence="1 2">Fur1</strain>
    </source>
</reference>
<gene>
    <name evidence="1" type="ORF">FNT36_14380</name>
</gene>
<dbReference type="EMBL" id="VMRJ01000003">
    <property type="protein sequence ID" value="TVT40652.1"/>
    <property type="molecule type" value="Genomic_DNA"/>
</dbReference>
<evidence type="ECO:0000313" key="1">
    <source>
        <dbReference type="EMBL" id="TVT40652.1"/>
    </source>
</evidence>